<dbReference type="PANTHER" id="PTHR33383:SF1">
    <property type="entry name" value="MEMBRANE PROTEIN INSERTION EFFICIENCY FACTOR-RELATED"/>
    <property type="match status" value="1"/>
</dbReference>
<dbReference type="Proteomes" id="UP000244892">
    <property type="component" value="Chromosome"/>
</dbReference>
<dbReference type="PANTHER" id="PTHR33383">
    <property type="entry name" value="MEMBRANE PROTEIN INSERTION EFFICIENCY FACTOR-RELATED"/>
    <property type="match status" value="1"/>
</dbReference>
<name>A0A2U8FWH4_9BURK</name>
<dbReference type="NCBIfam" id="TIGR00278">
    <property type="entry name" value="membrane protein insertion efficiency factor YidD"/>
    <property type="match status" value="1"/>
</dbReference>
<gene>
    <name evidence="2" type="ORF">DEH84_17375</name>
</gene>
<dbReference type="EMBL" id="CP029210">
    <property type="protein sequence ID" value="AWI55370.1"/>
    <property type="molecule type" value="Genomic_DNA"/>
</dbReference>
<comment type="function">
    <text evidence="1">Could be involved in insertion of integral membrane proteins into the membrane.</text>
</comment>
<keyword evidence="3" id="KW-1185">Reference proteome</keyword>
<sequence length="110" mass="11780">MTGVASLAAWAHRVCTLVSRGINGLLIGLVRAYRFFLSPWLGSACRFTPTCSQYALQALERHGPAAGSYLAARRLLRCHPACAGGHDPVPDRAPGLFSRLCNPSSDSPRS</sequence>
<reference evidence="2 3" key="1">
    <citation type="submission" date="2018-05" db="EMBL/GenBank/DDBJ databases">
        <title>complete genome sequence of Aquabacterium olei NBRC 110486.</title>
        <authorList>
            <person name="Tang B."/>
            <person name="Chang J."/>
            <person name="Zhang L."/>
            <person name="Yang H."/>
        </authorList>
    </citation>
    <scope>NUCLEOTIDE SEQUENCE [LARGE SCALE GENOMIC DNA]</scope>
    <source>
        <strain evidence="2 3">NBRC 110486</strain>
    </source>
</reference>
<dbReference type="OrthoDB" id="9801753at2"/>
<keyword evidence="1" id="KW-1003">Cell membrane</keyword>
<dbReference type="HAMAP" id="MF_00386">
    <property type="entry name" value="UPF0161_YidD"/>
    <property type="match status" value="1"/>
</dbReference>
<dbReference type="SMART" id="SM01234">
    <property type="entry name" value="Haemolytic"/>
    <property type="match status" value="1"/>
</dbReference>
<evidence type="ECO:0000256" key="1">
    <source>
        <dbReference type="HAMAP-Rule" id="MF_00386"/>
    </source>
</evidence>
<comment type="similarity">
    <text evidence="1">Belongs to the UPF0161 family.</text>
</comment>
<dbReference type="AlphaFoldDB" id="A0A2U8FWH4"/>
<comment type="subcellular location">
    <subcellularLocation>
        <location evidence="1">Cell membrane</location>
        <topology evidence="1">Peripheral membrane protein</topology>
        <orientation evidence="1">Cytoplasmic side</orientation>
    </subcellularLocation>
</comment>
<dbReference type="KEGG" id="aon:DEH84_17375"/>
<dbReference type="Pfam" id="PF01809">
    <property type="entry name" value="YidD"/>
    <property type="match status" value="1"/>
</dbReference>
<dbReference type="InterPro" id="IPR002696">
    <property type="entry name" value="Membr_insert_effic_factor_YidD"/>
</dbReference>
<evidence type="ECO:0000313" key="3">
    <source>
        <dbReference type="Proteomes" id="UP000244892"/>
    </source>
</evidence>
<protein>
    <recommendedName>
        <fullName evidence="1">Putative membrane protein insertion efficiency factor</fullName>
    </recommendedName>
</protein>
<evidence type="ECO:0000313" key="2">
    <source>
        <dbReference type="EMBL" id="AWI55370.1"/>
    </source>
</evidence>
<organism evidence="2 3">
    <name type="scientific">Aquabacterium olei</name>
    <dbReference type="NCBI Taxonomy" id="1296669"/>
    <lineage>
        <taxon>Bacteria</taxon>
        <taxon>Pseudomonadati</taxon>
        <taxon>Pseudomonadota</taxon>
        <taxon>Betaproteobacteria</taxon>
        <taxon>Burkholderiales</taxon>
        <taxon>Aquabacterium</taxon>
    </lineage>
</organism>
<proteinExistence type="inferred from homology"/>
<accession>A0A2U8FWH4</accession>
<keyword evidence="1" id="KW-0472">Membrane</keyword>
<dbReference type="GO" id="GO:0005886">
    <property type="term" value="C:plasma membrane"/>
    <property type="evidence" value="ECO:0007669"/>
    <property type="project" value="UniProtKB-SubCell"/>
</dbReference>